<organism evidence="1 2">
    <name type="scientific">Trifolium pratense</name>
    <name type="common">Red clover</name>
    <dbReference type="NCBI Taxonomy" id="57577"/>
    <lineage>
        <taxon>Eukaryota</taxon>
        <taxon>Viridiplantae</taxon>
        <taxon>Streptophyta</taxon>
        <taxon>Embryophyta</taxon>
        <taxon>Tracheophyta</taxon>
        <taxon>Spermatophyta</taxon>
        <taxon>Magnoliopsida</taxon>
        <taxon>eudicotyledons</taxon>
        <taxon>Gunneridae</taxon>
        <taxon>Pentapetalae</taxon>
        <taxon>rosids</taxon>
        <taxon>fabids</taxon>
        <taxon>Fabales</taxon>
        <taxon>Fabaceae</taxon>
        <taxon>Papilionoideae</taxon>
        <taxon>50 kb inversion clade</taxon>
        <taxon>NPAAA clade</taxon>
        <taxon>Hologalegina</taxon>
        <taxon>IRL clade</taxon>
        <taxon>Trifolieae</taxon>
        <taxon>Trifolium</taxon>
    </lineage>
</organism>
<reference evidence="1" key="1">
    <citation type="submission" date="2023-10" db="EMBL/GenBank/DDBJ databases">
        <authorList>
            <person name="Rodriguez Cubillos JULIANA M."/>
            <person name="De Vega J."/>
        </authorList>
    </citation>
    <scope>NUCLEOTIDE SEQUENCE</scope>
</reference>
<accession>A0ACB0J9K5</accession>
<protein>
    <submittedName>
        <fullName evidence="1">Uncharacterized protein</fullName>
    </submittedName>
</protein>
<evidence type="ECO:0000313" key="1">
    <source>
        <dbReference type="EMBL" id="CAJ2641748.1"/>
    </source>
</evidence>
<keyword evidence="2" id="KW-1185">Reference proteome</keyword>
<evidence type="ECO:0000313" key="2">
    <source>
        <dbReference type="Proteomes" id="UP001177021"/>
    </source>
</evidence>
<comment type="caution">
    <text evidence="1">The sequence shown here is derived from an EMBL/GenBank/DDBJ whole genome shotgun (WGS) entry which is preliminary data.</text>
</comment>
<name>A0ACB0J9K5_TRIPR</name>
<dbReference type="Proteomes" id="UP001177021">
    <property type="component" value="Unassembled WGS sequence"/>
</dbReference>
<sequence>MEGSSNSNPHLNALTPSCDGDNSSVNEGCESPFSSWDSEPEADIQSVIDSDDMPEEPLEGNKLEENNLDDGLLWEMDNRSYEELLKKFNEKEEELRVANFKLTLWEQEIIKLNVQVENGEAQLNNMREELKLKEEELNKQKELLEEEINKLKIQIEKSENWHANVKEEFRRKVEKLEKQIDKVQEELKLNMEKMKNLIAENWSGLQNWWNKLKIENRIDNVQKDLNQKVDKLKTKFLKIGQDYKFGKTTSGSS</sequence>
<gene>
    <name evidence="1" type="ORF">MILVUS5_LOCUS11330</name>
</gene>
<dbReference type="EMBL" id="CASHSV030000024">
    <property type="protein sequence ID" value="CAJ2641748.1"/>
    <property type="molecule type" value="Genomic_DNA"/>
</dbReference>
<proteinExistence type="predicted"/>